<dbReference type="PANTHER" id="PTHR12185">
    <property type="entry name" value="SID1 TRANSMEMBRANE FAMILY MEMEBER"/>
    <property type="match status" value="1"/>
</dbReference>
<evidence type="ECO:0000313" key="10">
    <source>
        <dbReference type="Proteomes" id="UP000094527"/>
    </source>
</evidence>
<accession>A0A1D2MUE9</accession>
<protein>
    <submittedName>
        <fullName evidence="9">SID1 transmembrane family member 1</fullName>
    </submittedName>
</protein>
<dbReference type="EMBL" id="LJIJ01000552">
    <property type="protein sequence ID" value="ODM96325.1"/>
    <property type="molecule type" value="Genomic_DNA"/>
</dbReference>
<keyword evidence="6 8" id="KW-0472">Membrane</keyword>
<feature type="transmembrane region" description="Helical" evidence="8">
    <location>
        <begin position="309"/>
        <end position="328"/>
    </location>
</feature>
<evidence type="ECO:0000313" key="9">
    <source>
        <dbReference type="EMBL" id="ODM96325.1"/>
    </source>
</evidence>
<keyword evidence="3 8" id="KW-0812">Transmembrane</keyword>
<feature type="transmembrane region" description="Helical" evidence="8">
    <location>
        <begin position="236"/>
        <end position="257"/>
    </location>
</feature>
<evidence type="ECO:0000256" key="1">
    <source>
        <dbReference type="ARBA" id="ARBA00004141"/>
    </source>
</evidence>
<dbReference type="AlphaFoldDB" id="A0A1D2MUE9"/>
<keyword evidence="4" id="KW-0732">Signal</keyword>
<feature type="transmembrane region" description="Helical" evidence="8">
    <location>
        <begin position="592"/>
        <end position="611"/>
    </location>
</feature>
<name>A0A1D2MUE9_ORCCI</name>
<dbReference type="GO" id="GO:0005886">
    <property type="term" value="C:plasma membrane"/>
    <property type="evidence" value="ECO:0007669"/>
    <property type="project" value="TreeGrafter"/>
</dbReference>
<reference evidence="9 10" key="1">
    <citation type="journal article" date="2016" name="Genome Biol. Evol.">
        <title>Gene Family Evolution Reflects Adaptation to Soil Environmental Stressors in the Genome of the Collembolan Orchesella cincta.</title>
        <authorList>
            <person name="Faddeeva-Vakhrusheva A."/>
            <person name="Derks M.F."/>
            <person name="Anvar S.Y."/>
            <person name="Agamennone V."/>
            <person name="Suring W."/>
            <person name="Smit S."/>
            <person name="van Straalen N.M."/>
            <person name="Roelofs D."/>
        </authorList>
    </citation>
    <scope>NUCLEOTIDE SEQUENCE [LARGE SCALE GENOMIC DNA]</scope>
    <source>
        <tissue evidence="9">Mixed pool</tissue>
    </source>
</reference>
<evidence type="ECO:0000256" key="4">
    <source>
        <dbReference type="ARBA" id="ARBA00022729"/>
    </source>
</evidence>
<evidence type="ECO:0000256" key="7">
    <source>
        <dbReference type="ARBA" id="ARBA00023180"/>
    </source>
</evidence>
<keyword evidence="10" id="KW-1185">Reference proteome</keyword>
<comment type="subcellular location">
    <subcellularLocation>
        <location evidence="1">Membrane</location>
        <topology evidence="1">Multi-pass membrane protein</topology>
    </subcellularLocation>
</comment>
<evidence type="ECO:0000256" key="5">
    <source>
        <dbReference type="ARBA" id="ARBA00022989"/>
    </source>
</evidence>
<feature type="transmembrane region" description="Helical" evidence="8">
    <location>
        <begin position="363"/>
        <end position="382"/>
    </location>
</feature>
<sequence>MMWPAWQLQFYAEAEPPENRTVKTNYPLLATAYWHGSIRSWEIPVHFLNDTKDLKRIRRFSDDTVGKVLWHYRENKCESWNLTVEISVYNDVMIYYRLKIVLLQDFLVAPNTMVAGIATSSSPSVFMFMPPPDWHYVFIEAASNSDICTLVGVKELKQGPFLDQIDGAADMQFSETFTLKTGLTLRRDEFPNGFLLIFNPFLNDLKCQQNASLQNHPFRKKDFRFVIREGMSPSDYFLPLLAPVLLITCCGLTAFIFQRKFTQLRCDMISGKKECPPIQRQHRLFKSNIKISDIIIEEPNRVVAQSQRYCRWIFISTAFYSLPVFQLMRTFRERLQETGNFDICYFNHYCSHMLGPYHDFNHMYSNVGYLLFGLFYGAIVRYRQTSRNPMYTAQQDREQEGYSLKTYICIADTVFMYTIAALTVVTIYQFRHPTYLSAEWPTCSPLDDLKHRRLFHVQRDDWIAPHDSEIIIIHGPGRIVLPGFLLIINTLSLLAIWTVFESQNFATQVLFICVINGSLYTIFYCALKWFHGECRRLVWIQPGFYLFTSLTLWGIAIYFFFHEGSTWEASPAESRIQNNDCIIFGFYDSHDMWHFLSSAGLFCTAMLLLTVDDDLVDQPKSTIPVF</sequence>
<dbReference type="Pfam" id="PF13965">
    <property type="entry name" value="SID-1_RNA_chan"/>
    <property type="match status" value="2"/>
</dbReference>
<evidence type="ECO:0000256" key="8">
    <source>
        <dbReference type="SAM" id="Phobius"/>
    </source>
</evidence>
<organism evidence="9 10">
    <name type="scientific">Orchesella cincta</name>
    <name type="common">Springtail</name>
    <name type="synonym">Podura cincta</name>
    <dbReference type="NCBI Taxonomy" id="48709"/>
    <lineage>
        <taxon>Eukaryota</taxon>
        <taxon>Metazoa</taxon>
        <taxon>Ecdysozoa</taxon>
        <taxon>Arthropoda</taxon>
        <taxon>Hexapoda</taxon>
        <taxon>Collembola</taxon>
        <taxon>Entomobryomorpha</taxon>
        <taxon>Entomobryoidea</taxon>
        <taxon>Orchesellidae</taxon>
        <taxon>Orchesellinae</taxon>
        <taxon>Orchesella</taxon>
    </lineage>
</organism>
<feature type="transmembrane region" description="Helical" evidence="8">
    <location>
        <begin position="479"/>
        <end position="500"/>
    </location>
</feature>
<gene>
    <name evidence="9" type="ORF">Ocin01_10356</name>
</gene>
<keyword evidence="5 8" id="KW-1133">Transmembrane helix</keyword>
<keyword evidence="7" id="KW-0325">Glycoprotein</keyword>
<dbReference type="GO" id="GO:0051033">
    <property type="term" value="F:RNA transmembrane transporter activity"/>
    <property type="evidence" value="ECO:0007669"/>
    <property type="project" value="TreeGrafter"/>
</dbReference>
<evidence type="ECO:0000256" key="6">
    <source>
        <dbReference type="ARBA" id="ARBA00023136"/>
    </source>
</evidence>
<dbReference type="PANTHER" id="PTHR12185:SF14">
    <property type="entry name" value="CHOLESTEROL UPTAKE PROTEIN 1"/>
    <property type="match status" value="1"/>
</dbReference>
<evidence type="ECO:0000256" key="3">
    <source>
        <dbReference type="ARBA" id="ARBA00022692"/>
    </source>
</evidence>
<feature type="transmembrane region" description="Helical" evidence="8">
    <location>
        <begin position="539"/>
        <end position="561"/>
    </location>
</feature>
<dbReference type="Proteomes" id="UP000094527">
    <property type="component" value="Unassembled WGS sequence"/>
</dbReference>
<evidence type="ECO:0000256" key="2">
    <source>
        <dbReference type="ARBA" id="ARBA00006618"/>
    </source>
</evidence>
<comment type="caution">
    <text evidence="9">The sequence shown here is derived from an EMBL/GenBank/DDBJ whole genome shotgun (WGS) entry which is preliminary data.</text>
</comment>
<dbReference type="STRING" id="48709.A0A1D2MUE9"/>
<feature type="transmembrane region" description="Helical" evidence="8">
    <location>
        <begin position="506"/>
        <end position="527"/>
    </location>
</feature>
<proteinExistence type="inferred from homology"/>
<dbReference type="GO" id="GO:0003725">
    <property type="term" value="F:double-stranded RNA binding"/>
    <property type="evidence" value="ECO:0007669"/>
    <property type="project" value="TreeGrafter"/>
</dbReference>
<dbReference type="OrthoDB" id="416618at2759"/>
<dbReference type="GO" id="GO:0005764">
    <property type="term" value="C:lysosome"/>
    <property type="evidence" value="ECO:0007669"/>
    <property type="project" value="TreeGrafter"/>
</dbReference>
<dbReference type="InterPro" id="IPR025958">
    <property type="entry name" value="SID1_TM_fam"/>
</dbReference>
<comment type="similarity">
    <text evidence="2">Belongs to the SID1 family.</text>
</comment>